<keyword evidence="4" id="KW-1185">Reference proteome</keyword>
<feature type="region of interest" description="Disordered" evidence="1">
    <location>
        <begin position="319"/>
        <end position="353"/>
    </location>
</feature>
<comment type="caution">
    <text evidence="3">The sequence shown here is derived from an EMBL/GenBank/DDBJ whole genome shotgun (WGS) entry which is preliminary data.</text>
</comment>
<dbReference type="EMBL" id="LAVV01011497">
    <property type="protein sequence ID" value="KNZ47726.1"/>
    <property type="molecule type" value="Genomic_DNA"/>
</dbReference>
<feature type="compositionally biased region" description="Basic and acidic residues" evidence="1">
    <location>
        <begin position="90"/>
        <end position="113"/>
    </location>
</feature>
<evidence type="ECO:0000313" key="3">
    <source>
        <dbReference type="EMBL" id="KNZ47726.1"/>
    </source>
</evidence>
<keyword evidence="2" id="KW-0732">Signal</keyword>
<gene>
    <name evidence="3" type="ORF">VP01_61g14</name>
</gene>
<feature type="chain" id="PRO_5005567681" evidence="2">
    <location>
        <begin position="20"/>
        <end position="353"/>
    </location>
</feature>
<feature type="compositionally biased region" description="Polar residues" evidence="1">
    <location>
        <begin position="319"/>
        <end position="334"/>
    </location>
</feature>
<evidence type="ECO:0000256" key="2">
    <source>
        <dbReference type="SAM" id="SignalP"/>
    </source>
</evidence>
<evidence type="ECO:0000313" key="4">
    <source>
        <dbReference type="Proteomes" id="UP000037035"/>
    </source>
</evidence>
<feature type="signal peptide" evidence="2">
    <location>
        <begin position="1"/>
        <end position="19"/>
    </location>
</feature>
<dbReference type="OrthoDB" id="10677632at2759"/>
<dbReference type="AlphaFoldDB" id="A0A0L6UGQ2"/>
<protein>
    <submittedName>
        <fullName evidence="3">Uncharacterized protein</fullName>
    </submittedName>
</protein>
<feature type="region of interest" description="Disordered" evidence="1">
    <location>
        <begin position="44"/>
        <end position="229"/>
    </location>
</feature>
<proteinExistence type="predicted"/>
<dbReference type="Proteomes" id="UP000037035">
    <property type="component" value="Unassembled WGS sequence"/>
</dbReference>
<feature type="compositionally biased region" description="Polar residues" evidence="1">
    <location>
        <begin position="46"/>
        <end position="55"/>
    </location>
</feature>
<sequence length="353" mass="37185">MRFACATAGVLVIATVSQAAPSPWKESRSTGRVEGIRYVSAAAQMSKRSGTTSTVDRVEDWGESGPSAAQSDLNSPLANKIQKGDLGAPARDEPQQTPPKEDSEASGRVHAYSEPEEEALDQRLTLPLKPSLPASRMTPKKDSGPNGRVHAYSQGDDEEEDNRQRLALPTSPTRGDKDEPADESQTDSDSNGRVHAYSQEEEPKERLSLPLRGPLGIAGGGERDSAAPTTPTKILLQAIAEYRGALLGDGGPGQIAAAPPSAGAEAALTPDHTIVPFPLLKYQTRPVSNTIHQLSNNTLQITPAVRSANNLTTALPNISSLANNSPDNPSLIPQTPSPPGLANISSLSNNSHP</sequence>
<dbReference type="VEuPathDB" id="FungiDB:VP01_61g14"/>
<name>A0A0L6UGQ2_9BASI</name>
<feature type="compositionally biased region" description="Polar residues" evidence="1">
    <location>
        <begin position="67"/>
        <end position="77"/>
    </location>
</feature>
<organism evidence="3 4">
    <name type="scientific">Puccinia sorghi</name>
    <dbReference type="NCBI Taxonomy" id="27349"/>
    <lineage>
        <taxon>Eukaryota</taxon>
        <taxon>Fungi</taxon>
        <taxon>Dikarya</taxon>
        <taxon>Basidiomycota</taxon>
        <taxon>Pucciniomycotina</taxon>
        <taxon>Pucciniomycetes</taxon>
        <taxon>Pucciniales</taxon>
        <taxon>Pucciniaceae</taxon>
        <taxon>Puccinia</taxon>
    </lineage>
</organism>
<feature type="compositionally biased region" description="Polar residues" evidence="1">
    <location>
        <begin position="343"/>
        <end position="353"/>
    </location>
</feature>
<reference evidence="3 4" key="1">
    <citation type="submission" date="2015-08" db="EMBL/GenBank/DDBJ databases">
        <title>Next Generation Sequencing and Analysis of the Genome of Puccinia sorghi L Schw, the Causal Agent of Maize Common Rust.</title>
        <authorList>
            <person name="Rochi L."/>
            <person name="Burguener G."/>
            <person name="Darino M."/>
            <person name="Turjanski A."/>
            <person name="Kreff E."/>
            <person name="Dieguez M.J."/>
            <person name="Sacco F."/>
        </authorList>
    </citation>
    <scope>NUCLEOTIDE SEQUENCE [LARGE SCALE GENOMIC DNA]</scope>
    <source>
        <strain evidence="3 4">RO10H11247</strain>
    </source>
</reference>
<accession>A0A0L6UGQ2</accession>
<evidence type="ECO:0000256" key="1">
    <source>
        <dbReference type="SAM" id="MobiDB-lite"/>
    </source>
</evidence>